<dbReference type="Gene3D" id="2.30.29.30">
    <property type="entry name" value="Pleckstrin-homology domain (PH domain)/Phosphotyrosine-binding domain (PTB)"/>
    <property type="match status" value="2"/>
</dbReference>
<dbReference type="EMBL" id="CASHTH010004313">
    <property type="protein sequence ID" value="CAI8055864.1"/>
    <property type="molecule type" value="Genomic_DNA"/>
</dbReference>
<dbReference type="PANTHER" id="PTHR16160">
    <property type="entry name" value="FERMITIN 2-RELATED"/>
    <property type="match status" value="1"/>
</dbReference>
<feature type="region of interest" description="Disordered" evidence="1">
    <location>
        <begin position="82"/>
        <end position="106"/>
    </location>
</feature>
<dbReference type="GO" id="GO:0007229">
    <property type="term" value="P:integrin-mediated signaling pathway"/>
    <property type="evidence" value="ECO:0007669"/>
    <property type="project" value="InterPro"/>
</dbReference>
<proteinExistence type="predicted"/>
<organism evidence="3 4">
    <name type="scientific">Geodia barretti</name>
    <name type="common">Barrett's horny sponge</name>
    <dbReference type="NCBI Taxonomy" id="519541"/>
    <lineage>
        <taxon>Eukaryota</taxon>
        <taxon>Metazoa</taxon>
        <taxon>Porifera</taxon>
        <taxon>Demospongiae</taxon>
        <taxon>Heteroscleromorpha</taxon>
        <taxon>Tetractinellida</taxon>
        <taxon>Astrophorina</taxon>
        <taxon>Geodiidae</taxon>
        <taxon>Geodia</taxon>
    </lineage>
</organism>
<evidence type="ECO:0000313" key="3">
    <source>
        <dbReference type="EMBL" id="CAI8055864.1"/>
    </source>
</evidence>
<gene>
    <name evidence="3" type="ORF">GBAR_LOCUS30458</name>
</gene>
<keyword evidence="4" id="KW-1185">Reference proteome</keyword>
<evidence type="ECO:0000259" key="2">
    <source>
        <dbReference type="Pfam" id="PF00373"/>
    </source>
</evidence>
<dbReference type="PANTHER" id="PTHR16160:SF13">
    <property type="entry name" value="FERMITIN 2-RELATED"/>
    <property type="match status" value="1"/>
</dbReference>
<dbReference type="InterPro" id="IPR019748">
    <property type="entry name" value="FERM_central"/>
</dbReference>
<dbReference type="GO" id="GO:0030055">
    <property type="term" value="C:cell-substrate junction"/>
    <property type="evidence" value="ECO:0007669"/>
    <property type="project" value="TreeGrafter"/>
</dbReference>
<accession>A0AA35TY01</accession>
<protein>
    <submittedName>
        <fullName evidence="3">Fermitin family homolog 3</fullName>
    </submittedName>
</protein>
<dbReference type="SUPFAM" id="SSF50729">
    <property type="entry name" value="PH domain-like"/>
    <property type="match status" value="1"/>
</dbReference>
<dbReference type="Proteomes" id="UP001174909">
    <property type="component" value="Unassembled WGS sequence"/>
</dbReference>
<reference evidence="3" key="1">
    <citation type="submission" date="2023-03" db="EMBL/GenBank/DDBJ databases">
        <authorList>
            <person name="Steffen K."/>
            <person name="Cardenas P."/>
        </authorList>
    </citation>
    <scope>NUCLEOTIDE SEQUENCE</scope>
</reference>
<dbReference type="InterPro" id="IPR037843">
    <property type="entry name" value="Kindlin/fermitin"/>
</dbReference>
<feature type="compositionally biased region" description="Basic and acidic residues" evidence="1">
    <location>
        <begin position="94"/>
        <end position="105"/>
    </location>
</feature>
<name>A0AA35TY01_GEOBA</name>
<dbReference type="GO" id="GO:0007160">
    <property type="term" value="P:cell-matrix adhesion"/>
    <property type="evidence" value="ECO:0007669"/>
    <property type="project" value="TreeGrafter"/>
</dbReference>
<dbReference type="GO" id="GO:0005178">
    <property type="term" value="F:integrin binding"/>
    <property type="evidence" value="ECO:0007669"/>
    <property type="project" value="TreeGrafter"/>
</dbReference>
<evidence type="ECO:0000313" key="4">
    <source>
        <dbReference type="Proteomes" id="UP001174909"/>
    </source>
</evidence>
<dbReference type="InterPro" id="IPR011993">
    <property type="entry name" value="PH-like_dom_sf"/>
</dbReference>
<comment type="caution">
    <text evidence="3">The sequence shown here is derived from an EMBL/GenBank/DDBJ whole genome shotgun (WGS) entry which is preliminary data.</text>
</comment>
<evidence type="ECO:0000256" key="1">
    <source>
        <dbReference type="SAM" id="MobiDB-lite"/>
    </source>
</evidence>
<sequence>MCVTGAGAEALSDMDMVKKKFVINLVMPSSDQTGELRLIFETSDEYCSWMAGCRMAMKGRPLVKQGYEQELSSIRAFVSMQNKSDSSGGASSTDHGEELKPEDLVGPRLLKKKKPKEVVRQVLDAHASMLNLSVQDAKLQYIRNWQALQDFGIVYFLVKQGRSKKEELLGIAYNRLILIDLHTMEHRKTWRYSAMRSWNVNWESKQLRIDHEEDKLVFQCLSADLKILHEFIGGNIWLSLRNDKDQLDVAMFVKLTGGVTNNLQGWGAETMTRFLQS</sequence>
<dbReference type="Pfam" id="PF00373">
    <property type="entry name" value="FERM_M"/>
    <property type="match status" value="1"/>
</dbReference>
<feature type="compositionally biased region" description="Polar residues" evidence="1">
    <location>
        <begin position="82"/>
        <end position="93"/>
    </location>
</feature>
<feature type="domain" description="FERM central" evidence="2">
    <location>
        <begin position="67"/>
        <end position="156"/>
    </location>
</feature>
<dbReference type="AlphaFoldDB" id="A0AA35TY01"/>